<feature type="region of interest" description="Disordered" evidence="1">
    <location>
        <begin position="52"/>
        <end position="86"/>
    </location>
</feature>
<protein>
    <submittedName>
        <fullName evidence="2">Uncharacterized protein</fullName>
    </submittedName>
</protein>
<accession>A0A9P5N6I3</accession>
<feature type="compositionally biased region" description="Basic residues" evidence="1">
    <location>
        <begin position="147"/>
        <end position="158"/>
    </location>
</feature>
<dbReference type="EMBL" id="JADNYJ010000658">
    <property type="protein sequence ID" value="KAF8868422.1"/>
    <property type="molecule type" value="Genomic_DNA"/>
</dbReference>
<evidence type="ECO:0000313" key="2">
    <source>
        <dbReference type="EMBL" id="KAF8868422.1"/>
    </source>
</evidence>
<dbReference type="Proteomes" id="UP000724874">
    <property type="component" value="Unassembled WGS sequence"/>
</dbReference>
<comment type="caution">
    <text evidence="2">The sequence shown here is derived from an EMBL/GenBank/DDBJ whole genome shotgun (WGS) entry which is preliminary data.</text>
</comment>
<evidence type="ECO:0000256" key="1">
    <source>
        <dbReference type="SAM" id="MobiDB-lite"/>
    </source>
</evidence>
<gene>
    <name evidence="2" type="ORF">CPB84DRAFT_1756265</name>
</gene>
<sequence>MSSPVKYYDTLRFKFPVPLKDPASYTEVTNLHALVRYLIKCSSTSMPFQFSVQDSTPTNEPASSMPSCQETTGPGPTASRDEPTNSTESLGLVTMEELTPGVSLDQEEFPPSEAVHPGDHAPSIDQPPLPPRCASAPSTTKDDMGKKKNGKKATRKHVPSTLPMRKSTRMSVDVLEKRKAEVSVRPTKKIKHSWVNITEDDDGNLWDEQGRCCDKKGNPL</sequence>
<organism evidence="2 3">
    <name type="scientific">Gymnopilus junonius</name>
    <name type="common">Spectacular rustgill mushroom</name>
    <name type="synonym">Gymnopilus spectabilis subsp. junonius</name>
    <dbReference type="NCBI Taxonomy" id="109634"/>
    <lineage>
        <taxon>Eukaryota</taxon>
        <taxon>Fungi</taxon>
        <taxon>Dikarya</taxon>
        <taxon>Basidiomycota</taxon>
        <taxon>Agaricomycotina</taxon>
        <taxon>Agaricomycetes</taxon>
        <taxon>Agaricomycetidae</taxon>
        <taxon>Agaricales</taxon>
        <taxon>Agaricineae</taxon>
        <taxon>Hymenogastraceae</taxon>
        <taxon>Gymnopilus</taxon>
    </lineage>
</organism>
<proteinExistence type="predicted"/>
<reference evidence="2" key="1">
    <citation type="submission" date="2020-11" db="EMBL/GenBank/DDBJ databases">
        <authorList>
            <consortium name="DOE Joint Genome Institute"/>
            <person name="Ahrendt S."/>
            <person name="Riley R."/>
            <person name="Andreopoulos W."/>
            <person name="LaButti K."/>
            <person name="Pangilinan J."/>
            <person name="Ruiz-duenas F.J."/>
            <person name="Barrasa J.M."/>
            <person name="Sanchez-Garcia M."/>
            <person name="Camarero S."/>
            <person name="Miyauchi S."/>
            <person name="Serrano A."/>
            <person name="Linde D."/>
            <person name="Babiker R."/>
            <person name="Drula E."/>
            <person name="Ayuso-Fernandez I."/>
            <person name="Pacheco R."/>
            <person name="Padilla G."/>
            <person name="Ferreira P."/>
            <person name="Barriuso J."/>
            <person name="Kellner H."/>
            <person name="Castanera R."/>
            <person name="Alfaro M."/>
            <person name="Ramirez L."/>
            <person name="Pisabarro A.G."/>
            <person name="Kuo A."/>
            <person name="Tritt A."/>
            <person name="Lipzen A."/>
            <person name="He G."/>
            <person name="Yan M."/>
            <person name="Ng V."/>
            <person name="Cullen D."/>
            <person name="Martin F."/>
            <person name="Rosso M.-N."/>
            <person name="Henrissat B."/>
            <person name="Hibbett D."/>
            <person name="Martinez A.T."/>
            <person name="Grigoriev I.V."/>
        </authorList>
    </citation>
    <scope>NUCLEOTIDE SEQUENCE</scope>
    <source>
        <strain evidence="2">AH 44721</strain>
    </source>
</reference>
<feature type="region of interest" description="Disordered" evidence="1">
    <location>
        <begin position="104"/>
        <end position="173"/>
    </location>
</feature>
<feature type="compositionally biased region" description="Polar residues" evidence="1">
    <location>
        <begin position="52"/>
        <end position="74"/>
    </location>
</feature>
<name>A0A9P5N6I3_GYMJU</name>
<keyword evidence="3" id="KW-1185">Reference proteome</keyword>
<dbReference type="AlphaFoldDB" id="A0A9P5N6I3"/>
<evidence type="ECO:0000313" key="3">
    <source>
        <dbReference type="Proteomes" id="UP000724874"/>
    </source>
</evidence>